<evidence type="ECO:0000313" key="14">
    <source>
        <dbReference type="Proteomes" id="UP000176780"/>
    </source>
</evidence>
<keyword evidence="4 9" id="KW-0808">Transferase</keyword>
<dbReference type="Pfam" id="PF02768">
    <property type="entry name" value="DNA_pol3_beta_3"/>
    <property type="match status" value="1"/>
</dbReference>
<protein>
    <recommendedName>
        <fullName evidence="9">Beta sliding clamp</fullName>
    </recommendedName>
</protein>
<comment type="subcellular location">
    <subcellularLocation>
        <location evidence="1 9">Cytoplasm</location>
    </subcellularLocation>
</comment>
<evidence type="ECO:0000256" key="8">
    <source>
        <dbReference type="ARBA" id="ARBA00023125"/>
    </source>
</evidence>
<name>A0A1F5HJY8_9BACT</name>
<dbReference type="NCBIfam" id="TIGR00663">
    <property type="entry name" value="dnan"/>
    <property type="match status" value="1"/>
</dbReference>
<comment type="caution">
    <text evidence="13">The sequence shown here is derived from an EMBL/GenBank/DDBJ whole genome shotgun (WGS) entry which is preliminary data.</text>
</comment>
<evidence type="ECO:0000256" key="7">
    <source>
        <dbReference type="ARBA" id="ARBA00022932"/>
    </source>
</evidence>
<dbReference type="GO" id="GO:0006271">
    <property type="term" value="P:DNA strand elongation involved in DNA replication"/>
    <property type="evidence" value="ECO:0007669"/>
    <property type="project" value="TreeGrafter"/>
</dbReference>
<comment type="function">
    <text evidence="9">Confers DNA tethering and processivity to DNA polymerases and other proteins. Acts as a clamp, forming a ring around DNA (a reaction catalyzed by the clamp-loading complex) which diffuses in an ATP-independent manner freely and bidirectionally along dsDNA. Initially characterized for its ability to contact the catalytic subunit of DNA polymerase III (Pol III), a complex, multichain enzyme responsible for most of the replicative synthesis in bacteria; Pol III exhibits 3'-5' exonuclease proofreading activity. The beta chain is required for initiation of replication as well as for processivity of DNA replication.</text>
</comment>
<keyword evidence="5 9" id="KW-0548">Nucleotidyltransferase</keyword>
<dbReference type="GO" id="GO:0005737">
    <property type="term" value="C:cytoplasm"/>
    <property type="evidence" value="ECO:0007669"/>
    <property type="project" value="UniProtKB-SubCell"/>
</dbReference>
<dbReference type="SMART" id="SM00480">
    <property type="entry name" value="POL3Bc"/>
    <property type="match status" value="1"/>
</dbReference>
<evidence type="ECO:0000256" key="4">
    <source>
        <dbReference type="ARBA" id="ARBA00022679"/>
    </source>
</evidence>
<keyword evidence="3 9" id="KW-0963">Cytoplasm</keyword>
<dbReference type="Gene3D" id="3.70.10.10">
    <property type="match status" value="1"/>
</dbReference>
<dbReference type="Pfam" id="PF00712">
    <property type="entry name" value="DNA_pol3_beta"/>
    <property type="match status" value="1"/>
</dbReference>
<feature type="domain" description="DNA polymerase III beta sliding clamp C-terminal" evidence="12">
    <location>
        <begin position="267"/>
        <end position="393"/>
    </location>
</feature>
<dbReference type="PANTHER" id="PTHR30478">
    <property type="entry name" value="DNA POLYMERASE III SUBUNIT BETA"/>
    <property type="match status" value="1"/>
</dbReference>
<dbReference type="InterPro" id="IPR022634">
    <property type="entry name" value="DNA_polIII_beta_N"/>
</dbReference>
<proteinExistence type="inferred from homology"/>
<dbReference type="InterPro" id="IPR022637">
    <property type="entry name" value="DNA_polIII_beta_cen"/>
</dbReference>
<comment type="subunit">
    <text evidence="9">Forms a ring-shaped head-to-tail homodimer around DNA.</text>
</comment>
<dbReference type="PIRSF" id="PIRSF000804">
    <property type="entry name" value="DNA_pol_III_b"/>
    <property type="match status" value="1"/>
</dbReference>
<evidence type="ECO:0000259" key="10">
    <source>
        <dbReference type="Pfam" id="PF00712"/>
    </source>
</evidence>
<dbReference type="InterPro" id="IPR022635">
    <property type="entry name" value="DNA_polIII_beta_C"/>
</dbReference>
<evidence type="ECO:0000256" key="6">
    <source>
        <dbReference type="ARBA" id="ARBA00022705"/>
    </source>
</evidence>
<dbReference type="InterPro" id="IPR046938">
    <property type="entry name" value="DNA_clamp_sf"/>
</dbReference>
<feature type="domain" description="DNA polymerase III beta sliding clamp N-terminal" evidence="10">
    <location>
        <begin position="1"/>
        <end position="118"/>
    </location>
</feature>
<keyword evidence="6 9" id="KW-0235">DNA replication</keyword>
<dbReference type="CDD" id="cd00140">
    <property type="entry name" value="beta_clamp"/>
    <property type="match status" value="1"/>
</dbReference>
<sequence>MKFTILQSEFAKALNISGKSLLTKTNLPILSNILIKAEDSKLEVVSTDLETATRAIVKTKVGAEGEITVAGRTLSEFISQLPEGEVVFEKLGGEVVVSTKGYNARLATMPPEEFPAIPKIEKGITIEFEAPDFVRGVIRVAFSAAQDEGRPVLTGVLGEINKNKLAMVATDGYRLGFAEINLGKTTGVPSLKMIIPAKAVSEVAKILADMGMIDGAGQAEKSRDKIKMVVGEALNQVNFRIGDLAKEGVEVEFTSRLIEGEFPNWQKIIPSVFNTKVIIDRQDFIRLVRIASIFARDSGNIVRLKLEGDKNGKKGVFTVNAASSQVGSSDASCEVGLTGKGGEIAFNFRYLLEILSVVEDELITFEMNESLNPGRITGQDAKDNFFHIIMPVRLQS</sequence>
<dbReference type="AlphaFoldDB" id="A0A1F5HJY8"/>
<dbReference type="GO" id="GO:0008408">
    <property type="term" value="F:3'-5' exonuclease activity"/>
    <property type="evidence" value="ECO:0007669"/>
    <property type="project" value="InterPro"/>
</dbReference>
<evidence type="ECO:0000256" key="1">
    <source>
        <dbReference type="ARBA" id="ARBA00004496"/>
    </source>
</evidence>
<dbReference type="EMBL" id="MFBQ01000029">
    <property type="protein sequence ID" value="OGE04457.1"/>
    <property type="molecule type" value="Genomic_DNA"/>
</dbReference>
<accession>A0A1F5HJY8</accession>
<reference evidence="13 14" key="1">
    <citation type="journal article" date="2016" name="Nat. Commun.">
        <title>Thousands of microbial genomes shed light on interconnected biogeochemical processes in an aquifer system.</title>
        <authorList>
            <person name="Anantharaman K."/>
            <person name="Brown C.T."/>
            <person name="Hug L.A."/>
            <person name="Sharon I."/>
            <person name="Castelle C.J."/>
            <person name="Probst A.J."/>
            <person name="Thomas B.C."/>
            <person name="Singh A."/>
            <person name="Wilkins M.J."/>
            <person name="Karaoz U."/>
            <person name="Brodie E.L."/>
            <person name="Williams K.H."/>
            <person name="Hubbard S.S."/>
            <person name="Banfield J.F."/>
        </authorList>
    </citation>
    <scope>NUCLEOTIDE SEQUENCE [LARGE SCALE GENOMIC DNA]</scope>
</reference>
<dbReference type="GO" id="GO:0003677">
    <property type="term" value="F:DNA binding"/>
    <property type="evidence" value="ECO:0007669"/>
    <property type="project" value="UniProtKB-UniRule"/>
</dbReference>
<organism evidence="13 14">
    <name type="scientific">Candidatus Curtissbacteria bacterium RIFCSPLOWO2_01_FULL_41_18</name>
    <dbReference type="NCBI Taxonomy" id="1797727"/>
    <lineage>
        <taxon>Bacteria</taxon>
        <taxon>Candidatus Curtissiibacteriota</taxon>
    </lineage>
</organism>
<comment type="similarity">
    <text evidence="2 9">Belongs to the beta sliding clamp family.</text>
</comment>
<dbReference type="Proteomes" id="UP000176780">
    <property type="component" value="Unassembled WGS sequence"/>
</dbReference>
<dbReference type="STRING" id="1797727.A3B51_02880"/>
<keyword evidence="8" id="KW-0238">DNA-binding</keyword>
<keyword evidence="7 9" id="KW-0239">DNA-directed DNA polymerase</keyword>
<feature type="domain" description="DNA polymerase III beta sliding clamp central" evidence="11">
    <location>
        <begin position="133"/>
        <end position="264"/>
    </location>
</feature>
<evidence type="ECO:0000259" key="12">
    <source>
        <dbReference type="Pfam" id="PF02768"/>
    </source>
</evidence>
<dbReference type="SUPFAM" id="SSF55979">
    <property type="entry name" value="DNA clamp"/>
    <property type="match status" value="3"/>
</dbReference>
<dbReference type="GO" id="GO:0009360">
    <property type="term" value="C:DNA polymerase III complex"/>
    <property type="evidence" value="ECO:0007669"/>
    <property type="project" value="InterPro"/>
</dbReference>
<evidence type="ECO:0000256" key="3">
    <source>
        <dbReference type="ARBA" id="ARBA00022490"/>
    </source>
</evidence>
<evidence type="ECO:0000256" key="5">
    <source>
        <dbReference type="ARBA" id="ARBA00022695"/>
    </source>
</evidence>
<evidence type="ECO:0000313" key="13">
    <source>
        <dbReference type="EMBL" id="OGE04457.1"/>
    </source>
</evidence>
<dbReference type="InterPro" id="IPR001001">
    <property type="entry name" value="DNA_polIII_beta"/>
</dbReference>
<evidence type="ECO:0000256" key="2">
    <source>
        <dbReference type="ARBA" id="ARBA00010752"/>
    </source>
</evidence>
<evidence type="ECO:0000256" key="9">
    <source>
        <dbReference type="PIRNR" id="PIRNR000804"/>
    </source>
</evidence>
<gene>
    <name evidence="13" type="ORF">A3B51_02880</name>
</gene>
<dbReference type="Pfam" id="PF02767">
    <property type="entry name" value="DNA_pol3_beta_2"/>
    <property type="match status" value="1"/>
</dbReference>
<evidence type="ECO:0000259" key="11">
    <source>
        <dbReference type="Pfam" id="PF02767"/>
    </source>
</evidence>
<dbReference type="GO" id="GO:0003887">
    <property type="term" value="F:DNA-directed DNA polymerase activity"/>
    <property type="evidence" value="ECO:0007669"/>
    <property type="project" value="UniProtKB-UniRule"/>
</dbReference>
<dbReference type="PANTHER" id="PTHR30478:SF0">
    <property type="entry name" value="BETA SLIDING CLAMP"/>
    <property type="match status" value="1"/>
</dbReference>
<dbReference type="Gene3D" id="3.10.150.10">
    <property type="entry name" value="DNA Polymerase III, subunit A, domain 2"/>
    <property type="match status" value="1"/>
</dbReference>